<organism evidence="1 2">
    <name type="scientific">Marvinbryantia formatexigens DSM 14469</name>
    <dbReference type="NCBI Taxonomy" id="478749"/>
    <lineage>
        <taxon>Bacteria</taxon>
        <taxon>Bacillati</taxon>
        <taxon>Bacillota</taxon>
        <taxon>Clostridia</taxon>
        <taxon>Lachnospirales</taxon>
        <taxon>Lachnospiraceae</taxon>
        <taxon>Marvinbryantia</taxon>
    </lineage>
</organism>
<comment type="caution">
    <text evidence="1">The sequence shown here is derived from an EMBL/GenBank/DDBJ whole genome shotgun (WGS) entry which is preliminary data.</text>
</comment>
<dbReference type="Proteomes" id="UP000005561">
    <property type="component" value="Unassembled WGS sequence"/>
</dbReference>
<evidence type="ECO:0000313" key="1">
    <source>
        <dbReference type="EMBL" id="EET61189.1"/>
    </source>
</evidence>
<gene>
    <name evidence="1" type="ORF">BRYFOR_06834</name>
</gene>
<name>C6LDY5_9FIRM</name>
<reference evidence="1" key="1">
    <citation type="submission" date="2009-07" db="EMBL/GenBank/DDBJ databases">
        <authorList>
            <person name="Weinstock G."/>
            <person name="Sodergren E."/>
            <person name="Clifton S."/>
            <person name="Fulton L."/>
            <person name="Fulton B."/>
            <person name="Courtney L."/>
            <person name="Fronick C."/>
            <person name="Harrison M."/>
            <person name="Strong C."/>
            <person name="Farmer C."/>
            <person name="Delahaunty K."/>
            <person name="Markovic C."/>
            <person name="Hall O."/>
            <person name="Minx P."/>
            <person name="Tomlinson C."/>
            <person name="Mitreva M."/>
            <person name="Nelson J."/>
            <person name="Hou S."/>
            <person name="Wollam A."/>
            <person name="Pepin K.H."/>
            <person name="Johnson M."/>
            <person name="Bhonagiri V."/>
            <person name="Nash W.E."/>
            <person name="Warren W."/>
            <person name="Chinwalla A."/>
            <person name="Mardis E.R."/>
            <person name="Wilson R.K."/>
        </authorList>
    </citation>
    <scope>NUCLEOTIDE SEQUENCE [LARGE SCALE GENOMIC DNA]</scope>
    <source>
        <strain evidence="1">DSM 14469</strain>
    </source>
</reference>
<accession>C6LDY5</accession>
<sequence length="42" mass="4975">MNRHNRAQGTVHFVRSNVHPAQAKIYFILVYQNKINYGIVYL</sequence>
<protein>
    <submittedName>
        <fullName evidence="1">Uncharacterized protein</fullName>
    </submittedName>
</protein>
<dbReference type="EMBL" id="ACCL02000007">
    <property type="protein sequence ID" value="EET61189.1"/>
    <property type="molecule type" value="Genomic_DNA"/>
</dbReference>
<dbReference type="AlphaFoldDB" id="C6LDY5"/>
<proteinExistence type="predicted"/>
<keyword evidence="2" id="KW-1185">Reference proteome</keyword>
<evidence type="ECO:0000313" key="2">
    <source>
        <dbReference type="Proteomes" id="UP000005561"/>
    </source>
</evidence>